<keyword evidence="2" id="KW-1185">Reference proteome</keyword>
<evidence type="ECO:0000313" key="1">
    <source>
        <dbReference type="EMBL" id="KAH6935179.1"/>
    </source>
</evidence>
<comment type="caution">
    <text evidence="1">The sequence shown here is derived from an EMBL/GenBank/DDBJ whole genome shotgun (WGS) entry which is preliminary data.</text>
</comment>
<name>A0ACB7SN35_HYAAI</name>
<organism evidence="1 2">
    <name type="scientific">Hyalomma asiaticum</name>
    <name type="common">Tick</name>
    <dbReference type="NCBI Taxonomy" id="266040"/>
    <lineage>
        <taxon>Eukaryota</taxon>
        <taxon>Metazoa</taxon>
        <taxon>Ecdysozoa</taxon>
        <taxon>Arthropoda</taxon>
        <taxon>Chelicerata</taxon>
        <taxon>Arachnida</taxon>
        <taxon>Acari</taxon>
        <taxon>Parasitiformes</taxon>
        <taxon>Ixodida</taxon>
        <taxon>Ixodoidea</taxon>
        <taxon>Ixodidae</taxon>
        <taxon>Hyalomminae</taxon>
        <taxon>Hyalomma</taxon>
    </lineage>
</organism>
<evidence type="ECO:0000313" key="2">
    <source>
        <dbReference type="Proteomes" id="UP000821845"/>
    </source>
</evidence>
<dbReference type="Proteomes" id="UP000821845">
    <property type="component" value="Chromosome 3"/>
</dbReference>
<dbReference type="EMBL" id="CM023483">
    <property type="protein sequence ID" value="KAH6935179.1"/>
    <property type="molecule type" value="Genomic_DNA"/>
</dbReference>
<gene>
    <name evidence="1" type="ORF">HPB50_004335</name>
</gene>
<protein>
    <submittedName>
        <fullName evidence="1">Uncharacterized protein</fullName>
    </submittedName>
</protein>
<proteinExistence type="predicted"/>
<accession>A0ACB7SN35</accession>
<reference evidence="1" key="1">
    <citation type="submission" date="2020-05" db="EMBL/GenBank/DDBJ databases">
        <title>Large-scale comparative analyses of tick genomes elucidate their genetic diversity and vector capacities.</title>
        <authorList>
            <person name="Jia N."/>
            <person name="Wang J."/>
            <person name="Shi W."/>
            <person name="Du L."/>
            <person name="Sun Y."/>
            <person name="Zhan W."/>
            <person name="Jiang J."/>
            <person name="Wang Q."/>
            <person name="Zhang B."/>
            <person name="Ji P."/>
            <person name="Sakyi L.B."/>
            <person name="Cui X."/>
            <person name="Yuan T."/>
            <person name="Jiang B."/>
            <person name="Yang W."/>
            <person name="Lam T.T.-Y."/>
            <person name="Chang Q."/>
            <person name="Ding S."/>
            <person name="Wang X."/>
            <person name="Zhu J."/>
            <person name="Ruan X."/>
            <person name="Zhao L."/>
            <person name="Wei J."/>
            <person name="Que T."/>
            <person name="Du C."/>
            <person name="Cheng J."/>
            <person name="Dai P."/>
            <person name="Han X."/>
            <person name="Huang E."/>
            <person name="Gao Y."/>
            <person name="Liu J."/>
            <person name="Shao H."/>
            <person name="Ye R."/>
            <person name="Li L."/>
            <person name="Wei W."/>
            <person name="Wang X."/>
            <person name="Wang C."/>
            <person name="Yang T."/>
            <person name="Huo Q."/>
            <person name="Li W."/>
            <person name="Guo W."/>
            <person name="Chen H."/>
            <person name="Zhou L."/>
            <person name="Ni X."/>
            <person name="Tian J."/>
            <person name="Zhou Y."/>
            <person name="Sheng Y."/>
            <person name="Liu T."/>
            <person name="Pan Y."/>
            <person name="Xia L."/>
            <person name="Li J."/>
            <person name="Zhao F."/>
            <person name="Cao W."/>
        </authorList>
    </citation>
    <scope>NUCLEOTIDE SEQUENCE</scope>
    <source>
        <strain evidence="1">Hyas-2018</strain>
    </source>
</reference>
<sequence>MASTLPLTPLLPPLSQLAPMLPRIVAAGSGSPVVRVTPFVSPVTPVVIGDLEEPAGKALIPGRPMHHHPGCLVGRRLFQSDGTRFFLGLSKWTCSGCGLEVGFQAAGPRWWDARGPGVAVMMWRGGGVPCWRNSCCIGGVLCRQYCGCGDAAGG</sequence>